<evidence type="ECO:0000313" key="3">
    <source>
        <dbReference type="Proteomes" id="UP000281406"/>
    </source>
</evidence>
<reference evidence="2 3" key="1">
    <citation type="submission" date="2018-10" db="EMBL/GenBank/DDBJ databases">
        <title>Genome assembly for a Yunnan-Guizhou Plateau 3E fish, Anabarilius grahami (Regan), and its evolutionary and genetic applications.</title>
        <authorList>
            <person name="Jiang W."/>
        </authorList>
    </citation>
    <scope>NUCLEOTIDE SEQUENCE [LARGE SCALE GENOMIC DNA]</scope>
    <source>
        <strain evidence="2">AG-KIZ</strain>
        <tissue evidence="2">Muscle</tissue>
    </source>
</reference>
<protein>
    <submittedName>
        <fullName evidence="2">Uncharacterized protein</fullName>
    </submittedName>
</protein>
<feature type="compositionally biased region" description="Polar residues" evidence="1">
    <location>
        <begin position="23"/>
        <end position="32"/>
    </location>
</feature>
<feature type="region of interest" description="Disordered" evidence="1">
    <location>
        <begin position="1"/>
        <end position="32"/>
    </location>
</feature>
<keyword evidence="3" id="KW-1185">Reference proteome</keyword>
<dbReference type="Proteomes" id="UP000281406">
    <property type="component" value="Unassembled WGS sequence"/>
</dbReference>
<dbReference type="EMBL" id="RJVU01069537">
    <property type="protein sequence ID" value="ROI69413.1"/>
    <property type="molecule type" value="Genomic_DNA"/>
</dbReference>
<comment type="caution">
    <text evidence="2">The sequence shown here is derived from an EMBL/GenBank/DDBJ whole genome shotgun (WGS) entry which is preliminary data.</text>
</comment>
<accession>A0A3N0XNP9</accession>
<sequence>MFPRETGSDSERRTDNDPPAQSPEMSQKHSLQLSRRYASFTNKIRHVQSKKPDDSRVTGLEVVKRHRESRRGITQHTEGQSKVLCVILERCSRLEGL</sequence>
<feature type="compositionally biased region" description="Basic and acidic residues" evidence="1">
    <location>
        <begin position="1"/>
        <end position="16"/>
    </location>
</feature>
<name>A0A3N0XNP9_ANAGA</name>
<evidence type="ECO:0000313" key="2">
    <source>
        <dbReference type="EMBL" id="ROI69413.1"/>
    </source>
</evidence>
<organism evidence="2 3">
    <name type="scientific">Anabarilius grahami</name>
    <name type="common">Kanglang fish</name>
    <name type="synonym">Barilius grahami</name>
    <dbReference type="NCBI Taxonomy" id="495550"/>
    <lineage>
        <taxon>Eukaryota</taxon>
        <taxon>Metazoa</taxon>
        <taxon>Chordata</taxon>
        <taxon>Craniata</taxon>
        <taxon>Vertebrata</taxon>
        <taxon>Euteleostomi</taxon>
        <taxon>Actinopterygii</taxon>
        <taxon>Neopterygii</taxon>
        <taxon>Teleostei</taxon>
        <taxon>Ostariophysi</taxon>
        <taxon>Cypriniformes</taxon>
        <taxon>Xenocyprididae</taxon>
        <taxon>Xenocypridinae</taxon>
        <taxon>Xenocypridinae incertae sedis</taxon>
        <taxon>Anabarilius</taxon>
    </lineage>
</organism>
<evidence type="ECO:0000256" key="1">
    <source>
        <dbReference type="SAM" id="MobiDB-lite"/>
    </source>
</evidence>
<gene>
    <name evidence="2" type="ORF">DPX16_14353</name>
</gene>
<proteinExistence type="predicted"/>
<dbReference type="AlphaFoldDB" id="A0A3N0XNP9"/>